<dbReference type="Pfam" id="PF14378">
    <property type="entry name" value="PAP2_3"/>
    <property type="match status" value="1"/>
</dbReference>
<dbReference type="Proteomes" id="UP000275727">
    <property type="component" value="Chromosome"/>
</dbReference>
<evidence type="ECO:0000256" key="2">
    <source>
        <dbReference type="ARBA" id="ARBA00022692"/>
    </source>
</evidence>
<evidence type="ECO:0000256" key="5">
    <source>
        <dbReference type="SAM" id="Phobius"/>
    </source>
</evidence>
<dbReference type="EMBL" id="AP018711">
    <property type="protein sequence ID" value="BBE33719.1"/>
    <property type="molecule type" value="Genomic_DNA"/>
</dbReference>
<keyword evidence="10" id="KW-1185">Reference proteome</keyword>
<dbReference type="EMBL" id="RBWX01000007">
    <property type="protein sequence ID" value="RKS90805.1"/>
    <property type="molecule type" value="Genomic_DNA"/>
</dbReference>
<comment type="subcellular location">
    <subcellularLocation>
        <location evidence="1">Membrane</location>
        <topology evidence="1">Multi-pass membrane protein</topology>
    </subcellularLocation>
</comment>
<feature type="transmembrane region" description="Helical" evidence="5">
    <location>
        <begin position="93"/>
        <end position="113"/>
    </location>
</feature>
<feature type="domain" description="Inositolphosphotransferase Aur1/Ipt1" evidence="6">
    <location>
        <begin position="130"/>
        <end position="336"/>
    </location>
</feature>
<evidence type="ECO:0000313" key="8">
    <source>
        <dbReference type="EMBL" id="RKS90805.1"/>
    </source>
</evidence>
<dbReference type="SUPFAM" id="SSF48317">
    <property type="entry name" value="Acid phosphatase/Vanadium-dependent haloperoxidase"/>
    <property type="match status" value="1"/>
</dbReference>
<feature type="transmembrane region" description="Helical" evidence="5">
    <location>
        <begin position="162"/>
        <end position="180"/>
    </location>
</feature>
<evidence type="ECO:0000256" key="1">
    <source>
        <dbReference type="ARBA" id="ARBA00004141"/>
    </source>
</evidence>
<gene>
    <name evidence="8" type="ORF">DFR51_0346</name>
    <name evidence="7" type="ORF">SmB9_13770</name>
</gene>
<evidence type="ECO:0000313" key="9">
    <source>
        <dbReference type="Proteomes" id="UP000275727"/>
    </source>
</evidence>
<feature type="transmembrane region" description="Helical" evidence="5">
    <location>
        <begin position="189"/>
        <end position="208"/>
    </location>
</feature>
<sequence length="360" mass="38563">MKADIGELRAAGVMLGIAGLYMAVVLGTGLIPSGQFVQLFSVYAQSLGALTLAAGGIALFVECGRRARREGAAPSPFGVIRSFVALRWQRDRFLSLAAPPLVCAMMLATFNAFKQLVLPRAGFHLDPLFAAWDKALFLGTDPWVVTHKILSGPAATLAIDSFYHGWFVPMTLGVIVCAYLRDSHLRTQYVLSYAVSWILIGSVLAWLFPAAGPCFYDDFAGGASTFTTLMDTLGSYDRVLVAEGGNGIAALKNQQALLNHFSSGGPLVLGGGISAMPSMHNALAVLFALGGMRINRVLGWVMWVYATLIWIGSIHLGWHYAVDGIAAAVLAVLIWYVCGRAAQVMLAARERREPALALAE</sequence>
<dbReference type="InterPro" id="IPR036938">
    <property type="entry name" value="PAP2/HPO_sf"/>
</dbReference>
<feature type="transmembrane region" description="Helical" evidence="5">
    <location>
        <begin position="43"/>
        <end position="61"/>
    </location>
</feature>
<evidence type="ECO:0000259" key="6">
    <source>
        <dbReference type="Pfam" id="PF14378"/>
    </source>
</evidence>
<protein>
    <submittedName>
        <fullName evidence="8">PAP2 superfamily protein</fullName>
    </submittedName>
</protein>
<evidence type="ECO:0000313" key="10">
    <source>
        <dbReference type="Proteomes" id="UP000276029"/>
    </source>
</evidence>
<feature type="transmembrane region" description="Helical" evidence="5">
    <location>
        <begin position="297"/>
        <end position="318"/>
    </location>
</feature>
<dbReference type="Proteomes" id="UP000276029">
    <property type="component" value="Unassembled WGS sequence"/>
</dbReference>
<reference evidence="8 10" key="2">
    <citation type="submission" date="2018-10" db="EMBL/GenBank/DDBJ databases">
        <title>Genomic Encyclopedia of Type Strains, Phase IV (KMG-IV): sequencing the most valuable type-strain genomes for metagenomic binning, comparative biology and taxonomic classification.</title>
        <authorList>
            <person name="Goeker M."/>
        </authorList>
    </citation>
    <scope>NUCLEOTIDE SEQUENCE [LARGE SCALE GENOMIC DNA]</scope>
    <source>
        <strain evidence="8 10">DSM 19791</strain>
    </source>
</reference>
<dbReference type="RefSeq" id="WP_160119112.1">
    <property type="nucleotide sequence ID" value="NZ_AP018711.1"/>
</dbReference>
<dbReference type="KEGG" id="smic:SmB9_13770"/>
<feature type="transmembrane region" description="Helical" evidence="5">
    <location>
        <begin position="324"/>
        <end position="342"/>
    </location>
</feature>
<dbReference type="InterPro" id="IPR026841">
    <property type="entry name" value="Aur1/Ipt1"/>
</dbReference>
<evidence type="ECO:0000256" key="3">
    <source>
        <dbReference type="ARBA" id="ARBA00022989"/>
    </source>
</evidence>
<keyword evidence="3 5" id="KW-1133">Transmembrane helix</keyword>
<dbReference type="Gene3D" id="1.20.144.10">
    <property type="entry name" value="Phosphatidic acid phosphatase type 2/haloperoxidase"/>
    <property type="match status" value="1"/>
</dbReference>
<proteinExistence type="predicted"/>
<keyword evidence="2 5" id="KW-0812">Transmembrane</keyword>
<dbReference type="InterPro" id="IPR052185">
    <property type="entry name" value="IPC_Synthase-Related"/>
</dbReference>
<dbReference type="PANTHER" id="PTHR31310:SF7">
    <property type="entry name" value="PA-PHOSPHATASE RELATED-FAMILY PROTEIN DDB_G0268928"/>
    <property type="match status" value="1"/>
</dbReference>
<dbReference type="AlphaFoldDB" id="A0AAD1G0J0"/>
<organism evidence="7 9">
    <name type="scientific">Sphingosinicella microcystinivorans</name>
    <dbReference type="NCBI Taxonomy" id="335406"/>
    <lineage>
        <taxon>Bacteria</taxon>
        <taxon>Pseudomonadati</taxon>
        <taxon>Pseudomonadota</taxon>
        <taxon>Alphaproteobacteria</taxon>
        <taxon>Sphingomonadales</taxon>
        <taxon>Sphingosinicellaceae</taxon>
        <taxon>Sphingosinicella</taxon>
    </lineage>
</organism>
<accession>A0AAD1G0J0</accession>
<dbReference type="GO" id="GO:0016020">
    <property type="term" value="C:membrane"/>
    <property type="evidence" value="ECO:0007669"/>
    <property type="project" value="UniProtKB-SubCell"/>
</dbReference>
<dbReference type="PANTHER" id="PTHR31310">
    <property type="match status" value="1"/>
</dbReference>
<evidence type="ECO:0000313" key="7">
    <source>
        <dbReference type="EMBL" id="BBE33719.1"/>
    </source>
</evidence>
<feature type="transmembrane region" description="Helical" evidence="5">
    <location>
        <begin position="12"/>
        <end position="31"/>
    </location>
</feature>
<feature type="transmembrane region" description="Helical" evidence="5">
    <location>
        <begin position="267"/>
        <end position="290"/>
    </location>
</feature>
<name>A0AAD1G0J0_SPHMI</name>
<reference evidence="7 9" key="1">
    <citation type="submission" date="2018-06" db="EMBL/GenBank/DDBJ databases">
        <title>Complete Genome Sequence of the Microcystin-Degrading Bacterium Sphingosinicella microcystinivorans Strain B-9.</title>
        <authorList>
            <person name="Jin H."/>
            <person name="Nishizawa T."/>
            <person name="Guo Y."/>
            <person name="Nishizawa A."/>
            <person name="Park H."/>
            <person name="Kato H."/>
            <person name="Tsuji K."/>
            <person name="Harada K."/>
        </authorList>
    </citation>
    <scope>NUCLEOTIDE SEQUENCE [LARGE SCALE GENOMIC DNA]</scope>
    <source>
        <strain evidence="7 9">B9</strain>
    </source>
</reference>
<evidence type="ECO:0000256" key="4">
    <source>
        <dbReference type="ARBA" id="ARBA00023136"/>
    </source>
</evidence>
<keyword evidence="4 5" id="KW-0472">Membrane</keyword>